<dbReference type="PANTHER" id="PTHR43540">
    <property type="entry name" value="PEROXYUREIDOACRYLATE/UREIDOACRYLATE AMIDOHYDROLASE-RELATED"/>
    <property type="match status" value="1"/>
</dbReference>
<sequence length="189" mass="20260">MALSLDSKTTALVLIDLQHGILGMPVQPYSADAVVKVSSKIAKAFREKDAKVVYVRVDLNNLMPLIVDRSRMDPTAGPFPAIASELVPAAGFQESDLLITKRHWSAFGQTEMEDTLKKMGVTTIVLGGVATNFGVESTARHAVAVGFQVVIAEDACSTLETDAHTFAMEKIFPMIGRVGSSQEIINALA</sequence>
<proteinExistence type="predicted"/>
<dbReference type="Pfam" id="PF00857">
    <property type="entry name" value="Isochorismatase"/>
    <property type="match status" value="1"/>
</dbReference>
<dbReference type="OrthoDB" id="9785724at2"/>
<organism evidence="3 4">
    <name type="scientific">Edaphobacter aggregans</name>
    <dbReference type="NCBI Taxonomy" id="570835"/>
    <lineage>
        <taxon>Bacteria</taxon>
        <taxon>Pseudomonadati</taxon>
        <taxon>Acidobacteriota</taxon>
        <taxon>Terriglobia</taxon>
        <taxon>Terriglobales</taxon>
        <taxon>Acidobacteriaceae</taxon>
        <taxon>Edaphobacter</taxon>
    </lineage>
</organism>
<dbReference type="Proteomes" id="UP000269669">
    <property type="component" value="Unassembled WGS sequence"/>
</dbReference>
<dbReference type="PANTHER" id="PTHR43540:SF7">
    <property type="entry name" value="ISOCHORISMATASE FAMILY PROTEIN YECD"/>
    <property type="match status" value="1"/>
</dbReference>
<dbReference type="Gene3D" id="3.40.50.850">
    <property type="entry name" value="Isochorismatase-like"/>
    <property type="match status" value="1"/>
</dbReference>
<comment type="caution">
    <text evidence="3">The sequence shown here is derived from an EMBL/GenBank/DDBJ whole genome shotgun (WGS) entry which is preliminary data.</text>
</comment>
<dbReference type="InterPro" id="IPR036380">
    <property type="entry name" value="Isochorismatase-like_sf"/>
</dbReference>
<accession>A0A3R9WJ27</accession>
<protein>
    <submittedName>
        <fullName evidence="3">Nicotinamidase-related amidase</fullName>
    </submittedName>
</protein>
<keyword evidence="4" id="KW-1185">Reference proteome</keyword>
<keyword evidence="1" id="KW-0378">Hydrolase</keyword>
<reference evidence="3 4" key="1">
    <citation type="submission" date="2018-12" db="EMBL/GenBank/DDBJ databases">
        <title>Sequencing of bacterial isolates from soil warming experiment in Harvard Forest, Massachusetts, USA.</title>
        <authorList>
            <person name="Deangelis K."/>
        </authorList>
    </citation>
    <scope>NUCLEOTIDE SEQUENCE [LARGE SCALE GENOMIC DNA]</scope>
    <source>
        <strain evidence="3 4">EB153</strain>
    </source>
</reference>
<evidence type="ECO:0000256" key="1">
    <source>
        <dbReference type="ARBA" id="ARBA00022801"/>
    </source>
</evidence>
<gene>
    <name evidence="3" type="ORF">EDE15_3971</name>
</gene>
<feature type="domain" description="Isochorismatase-like" evidence="2">
    <location>
        <begin position="10"/>
        <end position="183"/>
    </location>
</feature>
<dbReference type="GO" id="GO:0016787">
    <property type="term" value="F:hydrolase activity"/>
    <property type="evidence" value="ECO:0007669"/>
    <property type="project" value="UniProtKB-KW"/>
</dbReference>
<dbReference type="SUPFAM" id="SSF52499">
    <property type="entry name" value="Isochorismatase-like hydrolases"/>
    <property type="match status" value="1"/>
</dbReference>
<evidence type="ECO:0000313" key="4">
    <source>
        <dbReference type="Proteomes" id="UP000269669"/>
    </source>
</evidence>
<name>A0A3R9WJ27_9BACT</name>
<evidence type="ECO:0000259" key="2">
    <source>
        <dbReference type="Pfam" id="PF00857"/>
    </source>
</evidence>
<dbReference type="AlphaFoldDB" id="A0A3R9WJ27"/>
<evidence type="ECO:0000313" key="3">
    <source>
        <dbReference type="EMBL" id="RSL18402.1"/>
    </source>
</evidence>
<dbReference type="EMBL" id="RSDW01000001">
    <property type="protein sequence ID" value="RSL18402.1"/>
    <property type="molecule type" value="Genomic_DNA"/>
</dbReference>
<dbReference type="CDD" id="cd00431">
    <property type="entry name" value="cysteine_hydrolases"/>
    <property type="match status" value="1"/>
</dbReference>
<dbReference type="InterPro" id="IPR050272">
    <property type="entry name" value="Isochorismatase-like_hydrls"/>
</dbReference>
<dbReference type="RefSeq" id="WP_125486770.1">
    <property type="nucleotide sequence ID" value="NZ_RSDW01000001.1"/>
</dbReference>
<dbReference type="InterPro" id="IPR000868">
    <property type="entry name" value="Isochorismatase-like_dom"/>
</dbReference>